<feature type="transmembrane region" description="Helical" evidence="6">
    <location>
        <begin position="53"/>
        <end position="74"/>
    </location>
</feature>
<evidence type="ECO:0000256" key="4">
    <source>
        <dbReference type="ARBA" id="ARBA00022989"/>
    </source>
</evidence>
<evidence type="ECO:0000256" key="5">
    <source>
        <dbReference type="ARBA" id="ARBA00023136"/>
    </source>
</evidence>
<accession>A0A9D4HXK3</accession>
<dbReference type="EMBL" id="JAIWYP010000011">
    <property type="protein sequence ID" value="KAH3736599.1"/>
    <property type="molecule type" value="Genomic_DNA"/>
</dbReference>
<keyword evidence="4 6" id="KW-1133">Transmembrane helix</keyword>
<comment type="subcellular location">
    <subcellularLocation>
        <location evidence="1">Membrane</location>
        <topology evidence="1">Multi-pass membrane protein</topology>
    </subcellularLocation>
</comment>
<comment type="similarity">
    <text evidence="2">Belongs to the TMEM45 family.</text>
</comment>
<dbReference type="InterPro" id="IPR042127">
    <property type="entry name" value="TMEM45"/>
</dbReference>
<protein>
    <submittedName>
        <fullName evidence="7">Uncharacterized protein</fullName>
    </submittedName>
</protein>
<evidence type="ECO:0000256" key="1">
    <source>
        <dbReference type="ARBA" id="ARBA00004141"/>
    </source>
</evidence>
<dbReference type="GO" id="GO:0016020">
    <property type="term" value="C:membrane"/>
    <property type="evidence" value="ECO:0007669"/>
    <property type="project" value="UniProtKB-SubCell"/>
</dbReference>
<dbReference type="PANTHER" id="PTHR16007:SF15">
    <property type="entry name" value="TRANSMEMBRANE PROTEIN 45B"/>
    <property type="match status" value="1"/>
</dbReference>
<comment type="caution">
    <text evidence="7">The sequence shown here is derived from an EMBL/GenBank/DDBJ whole genome shotgun (WGS) entry which is preliminary data.</text>
</comment>
<evidence type="ECO:0000313" key="7">
    <source>
        <dbReference type="EMBL" id="KAH3736599.1"/>
    </source>
</evidence>
<keyword evidence="3 6" id="KW-0812">Transmembrane</keyword>
<sequence length="135" mass="16063">MFSFFGVNAITDMLVYFKWPIPPNMEYASVILALMCEYLLFMFHLHGRTDLDVLLHTLLLHAIAACMVAFALELKYPDSILCALRRAYFILLQGTWFWLIGWILYPPFEGSYRWDKDDHKQMMIATMIFTQWLYF</sequence>
<keyword evidence="5 6" id="KW-0472">Membrane</keyword>
<keyword evidence="8" id="KW-1185">Reference proteome</keyword>
<evidence type="ECO:0000256" key="6">
    <source>
        <dbReference type="SAM" id="Phobius"/>
    </source>
</evidence>
<dbReference type="InterPro" id="IPR006904">
    <property type="entry name" value="DUF716"/>
</dbReference>
<feature type="transmembrane region" description="Helical" evidence="6">
    <location>
        <begin position="27"/>
        <end position="47"/>
    </location>
</feature>
<gene>
    <name evidence="7" type="ORF">DPMN_043170</name>
</gene>
<evidence type="ECO:0000256" key="3">
    <source>
        <dbReference type="ARBA" id="ARBA00022692"/>
    </source>
</evidence>
<reference evidence="7" key="2">
    <citation type="submission" date="2020-11" db="EMBL/GenBank/DDBJ databases">
        <authorList>
            <person name="McCartney M.A."/>
            <person name="Auch B."/>
            <person name="Kono T."/>
            <person name="Mallez S."/>
            <person name="Becker A."/>
            <person name="Gohl D.M."/>
            <person name="Silverstein K.A.T."/>
            <person name="Koren S."/>
            <person name="Bechman K.B."/>
            <person name="Herman A."/>
            <person name="Abrahante J.E."/>
            <person name="Garbe J."/>
        </authorList>
    </citation>
    <scope>NUCLEOTIDE SEQUENCE</scope>
    <source>
        <strain evidence="7">Duluth1</strain>
        <tissue evidence="7">Whole animal</tissue>
    </source>
</reference>
<feature type="transmembrane region" description="Helical" evidence="6">
    <location>
        <begin position="86"/>
        <end position="105"/>
    </location>
</feature>
<dbReference type="Pfam" id="PF04819">
    <property type="entry name" value="DUF716"/>
    <property type="match status" value="1"/>
</dbReference>
<name>A0A9D4HXK3_DREPO</name>
<evidence type="ECO:0000256" key="2">
    <source>
        <dbReference type="ARBA" id="ARBA00006948"/>
    </source>
</evidence>
<proteinExistence type="inferred from homology"/>
<organism evidence="7 8">
    <name type="scientific">Dreissena polymorpha</name>
    <name type="common">Zebra mussel</name>
    <name type="synonym">Mytilus polymorpha</name>
    <dbReference type="NCBI Taxonomy" id="45954"/>
    <lineage>
        <taxon>Eukaryota</taxon>
        <taxon>Metazoa</taxon>
        <taxon>Spiralia</taxon>
        <taxon>Lophotrochozoa</taxon>
        <taxon>Mollusca</taxon>
        <taxon>Bivalvia</taxon>
        <taxon>Autobranchia</taxon>
        <taxon>Heteroconchia</taxon>
        <taxon>Euheterodonta</taxon>
        <taxon>Imparidentia</taxon>
        <taxon>Neoheterodontei</taxon>
        <taxon>Myida</taxon>
        <taxon>Dreissenoidea</taxon>
        <taxon>Dreissenidae</taxon>
        <taxon>Dreissena</taxon>
    </lineage>
</organism>
<dbReference type="PANTHER" id="PTHR16007">
    <property type="entry name" value="EPIDIDYMAL MEMBRANE PROTEIN E9-RELATED"/>
    <property type="match status" value="1"/>
</dbReference>
<evidence type="ECO:0000313" key="8">
    <source>
        <dbReference type="Proteomes" id="UP000828390"/>
    </source>
</evidence>
<dbReference type="AlphaFoldDB" id="A0A9D4HXK3"/>
<dbReference type="Proteomes" id="UP000828390">
    <property type="component" value="Unassembled WGS sequence"/>
</dbReference>
<reference evidence="7" key="1">
    <citation type="journal article" date="2019" name="bioRxiv">
        <title>The Genome of the Zebra Mussel, Dreissena polymorpha: A Resource for Invasive Species Research.</title>
        <authorList>
            <person name="McCartney M.A."/>
            <person name="Auch B."/>
            <person name="Kono T."/>
            <person name="Mallez S."/>
            <person name="Zhang Y."/>
            <person name="Obille A."/>
            <person name="Becker A."/>
            <person name="Abrahante J.E."/>
            <person name="Garbe J."/>
            <person name="Badalamenti J.P."/>
            <person name="Herman A."/>
            <person name="Mangelson H."/>
            <person name="Liachko I."/>
            <person name="Sullivan S."/>
            <person name="Sone E.D."/>
            <person name="Koren S."/>
            <person name="Silverstein K.A.T."/>
            <person name="Beckman K.B."/>
            <person name="Gohl D.M."/>
        </authorList>
    </citation>
    <scope>NUCLEOTIDE SEQUENCE</scope>
    <source>
        <strain evidence="7">Duluth1</strain>
        <tissue evidence="7">Whole animal</tissue>
    </source>
</reference>